<name>A0A2G8KFN4_STIJA</name>
<evidence type="ECO:0000313" key="1">
    <source>
        <dbReference type="EMBL" id="PIK46807.1"/>
    </source>
</evidence>
<dbReference type="OrthoDB" id="10053555at2759"/>
<keyword evidence="2" id="KW-1185">Reference proteome</keyword>
<comment type="caution">
    <text evidence="1">The sequence shown here is derived from an EMBL/GenBank/DDBJ whole genome shotgun (WGS) entry which is preliminary data.</text>
</comment>
<dbReference type="STRING" id="307972.A0A2G8KFN4"/>
<dbReference type="AlphaFoldDB" id="A0A2G8KFN4"/>
<dbReference type="EMBL" id="MRZV01000619">
    <property type="protein sequence ID" value="PIK46807.1"/>
    <property type="molecule type" value="Genomic_DNA"/>
</dbReference>
<proteinExistence type="predicted"/>
<evidence type="ECO:0000313" key="2">
    <source>
        <dbReference type="Proteomes" id="UP000230750"/>
    </source>
</evidence>
<sequence>MTPGVNAIAGCTRAPPSCIACIIPRSCINPVNQDLQMKFGDEVSRQLLMKWDSSIAPVILKLAEQTSTTAIRELFMEFNENKDSSSYDCLGMYALLICVFMLPTHARSKGMRKQSLNMLIDFRPIGTVLEKYLTQDRPNRQPYLLCLGTRSAPTQFFIIGDRQAIKCEDNIVAAVDKLFKLHFVFNLQYAAELKLFYNFIETFVFKLSPLGQLPNKLVEIVAAIESCSSS</sequence>
<protein>
    <submittedName>
        <fullName evidence="1">Uncharacterized protein</fullName>
    </submittedName>
</protein>
<dbReference type="Proteomes" id="UP000230750">
    <property type="component" value="Unassembled WGS sequence"/>
</dbReference>
<accession>A0A2G8KFN4</accession>
<reference evidence="1 2" key="1">
    <citation type="journal article" date="2017" name="PLoS Biol.">
        <title>The sea cucumber genome provides insights into morphological evolution and visceral regeneration.</title>
        <authorList>
            <person name="Zhang X."/>
            <person name="Sun L."/>
            <person name="Yuan J."/>
            <person name="Sun Y."/>
            <person name="Gao Y."/>
            <person name="Zhang L."/>
            <person name="Li S."/>
            <person name="Dai H."/>
            <person name="Hamel J.F."/>
            <person name="Liu C."/>
            <person name="Yu Y."/>
            <person name="Liu S."/>
            <person name="Lin W."/>
            <person name="Guo K."/>
            <person name="Jin S."/>
            <person name="Xu P."/>
            <person name="Storey K.B."/>
            <person name="Huan P."/>
            <person name="Zhang T."/>
            <person name="Zhou Y."/>
            <person name="Zhang J."/>
            <person name="Lin C."/>
            <person name="Li X."/>
            <person name="Xing L."/>
            <person name="Huo D."/>
            <person name="Sun M."/>
            <person name="Wang L."/>
            <person name="Mercier A."/>
            <person name="Li F."/>
            <person name="Yang H."/>
            <person name="Xiang J."/>
        </authorList>
    </citation>
    <scope>NUCLEOTIDE SEQUENCE [LARGE SCALE GENOMIC DNA]</scope>
    <source>
        <strain evidence="1">Shaxun</strain>
        <tissue evidence="1">Muscle</tissue>
    </source>
</reference>
<organism evidence="1 2">
    <name type="scientific">Stichopus japonicus</name>
    <name type="common">Sea cucumber</name>
    <dbReference type="NCBI Taxonomy" id="307972"/>
    <lineage>
        <taxon>Eukaryota</taxon>
        <taxon>Metazoa</taxon>
        <taxon>Echinodermata</taxon>
        <taxon>Eleutherozoa</taxon>
        <taxon>Echinozoa</taxon>
        <taxon>Holothuroidea</taxon>
        <taxon>Aspidochirotacea</taxon>
        <taxon>Aspidochirotida</taxon>
        <taxon>Stichopodidae</taxon>
        <taxon>Apostichopus</taxon>
    </lineage>
</organism>
<gene>
    <name evidence="1" type="ORF">BSL78_16306</name>
</gene>